<comment type="similarity">
    <text evidence="1">Belongs to the short-chain dehydrogenases/reductases (SDR) family.</text>
</comment>
<evidence type="ECO:0000256" key="1">
    <source>
        <dbReference type="ARBA" id="ARBA00006484"/>
    </source>
</evidence>
<dbReference type="Gene3D" id="3.40.50.720">
    <property type="entry name" value="NAD(P)-binding Rossmann-like Domain"/>
    <property type="match status" value="1"/>
</dbReference>
<dbReference type="PROSITE" id="PS00061">
    <property type="entry name" value="ADH_SHORT"/>
    <property type="match status" value="1"/>
</dbReference>
<protein>
    <recommendedName>
        <fullName evidence="3">Short-chain dehydrogenase/reductase SDR</fullName>
    </recommendedName>
</protein>
<reference evidence="2" key="1">
    <citation type="submission" date="2018-05" db="EMBL/GenBank/DDBJ databases">
        <authorList>
            <person name="Lanie J.A."/>
            <person name="Ng W.-L."/>
            <person name="Kazmierczak K.M."/>
            <person name="Andrzejewski T.M."/>
            <person name="Davidsen T.M."/>
            <person name="Wayne K.J."/>
            <person name="Tettelin H."/>
            <person name="Glass J.I."/>
            <person name="Rusch D."/>
            <person name="Podicherti R."/>
            <person name="Tsui H.-C.T."/>
            <person name="Winkler M.E."/>
        </authorList>
    </citation>
    <scope>NUCLEOTIDE SEQUENCE</scope>
</reference>
<dbReference type="GO" id="GO:0016616">
    <property type="term" value="F:oxidoreductase activity, acting on the CH-OH group of donors, NAD or NADP as acceptor"/>
    <property type="evidence" value="ECO:0007669"/>
    <property type="project" value="TreeGrafter"/>
</dbReference>
<dbReference type="Pfam" id="PF13561">
    <property type="entry name" value="adh_short_C2"/>
    <property type="match status" value="1"/>
</dbReference>
<sequence>MDAFDLSKQRIAIAGAAGGIGQETAKLVAGMGADVMLSDLESPTPLADYISGLGRTATATALDVTNREAVEAWANECGFVNALIDCAAICPFDEWNDAGWDEVAARVFTVNLQGPLNLTRAFMAGMRDNAGGRIALIGSIAGRLGGVRAAPHYAMSKGGIHSFVRWAARKGAPDNILVNAVAPGPVATPMTQGEPFDSAEFPLQRMAQAEEIAGPLAFLVSPAASYVSGAVIDINGALHFS</sequence>
<dbReference type="PRINTS" id="PR00081">
    <property type="entry name" value="GDHRDH"/>
</dbReference>
<dbReference type="CDD" id="cd05233">
    <property type="entry name" value="SDR_c"/>
    <property type="match status" value="1"/>
</dbReference>
<dbReference type="PANTHER" id="PTHR42760:SF135">
    <property type="entry name" value="BLL7886 PROTEIN"/>
    <property type="match status" value="1"/>
</dbReference>
<dbReference type="PANTHER" id="PTHR42760">
    <property type="entry name" value="SHORT-CHAIN DEHYDROGENASES/REDUCTASES FAMILY MEMBER"/>
    <property type="match status" value="1"/>
</dbReference>
<organism evidence="2">
    <name type="scientific">marine metagenome</name>
    <dbReference type="NCBI Taxonomy" id="408172"/>
    <lineage>
        <taxon>unclassified sequences</taxon>
        <taxon>metagenomes</taxon>
        <taxon>ecological metagenomes</taxon>
    </lineage>
</organism>
<dbReference type="InterPro" id="IPR020904">
    <property type="entry name" value="Sc_DH/Rdtase_CS"/>
</dbReference>
<evidence type="ECO:0008006" key="3">
    <source>
        <dbReference type="Google" id="ProtNLM"/>
    </source>
</evidence>
<accession>A0A381WKF4</accession>
<dbReference type="AlphaFoldDB" id="A0A381WKF4"/>
<dbReference type="InterPro" id="IPR002347">
    <property type="entry name" value="SDR_fam"/>
</dbReference>
<evidence type="ECO:0000313" key="2">
    <source>
        <dbReference type="EMBL" id="SVA52949.1"/>
    </source>
</evidence>
<dbReference type="SUPFAM" id="SSF51735">
    <property type="entry name" value="NAD(P)-binding Rossmann-fold domains"/>
    <property type="match status" value="1"/>
</dbReference>
<gene>
    <name evidence="2" type="ORF">METZ01_LOCUS105803</name>
</gene>
<name>A0A381WKF4_9ZZZZ</name>
<proteinExistence type="inferred from homology"/>
<dbReference type="InterPro" id="IPR036291">
    <property type="entry name" value="NAD(P)-bd_dom_sf"/>
</dbReference>
<dbReference type="EMBL" id="UINC01012078">
    <property type="protein sequence ID" value="SVA52949.1"/>
    <property type="molecule type" value="Genomic_DNA"/>
</dbReference>
<dbReference type="GO" id="GO:0030497">
    <property type="term" value="P:fatty acid elongation"/>
    <property type="evidence" value="ECO:0007669"/>
    <property type="project" value="TreeGrafter"/>
</dbReference>